<reference evidence="3" key="1">
    <citation type="journal article" date="2019" name="Int. J. Syst. Evol. Microbiol.">
        <title>The Global Catalogue of Microorganisms (GCM) 10K type strain sequencing project: providing services to taxonomists for standard genome sequencing and annotation.</title>
        <authorList>
            <consortium name="The Broad Institute Genomics Platform"/>
            <consortium name="The Broad Institute Genome Sequencing Center for Infectious Disease"/>
            <person name="Wu L."/>
            <person name="Ma J."/>
        </authorList>
    </citation>
    <scope>NUCLEOTIDE SEQUENCE [LARGE SCALE GENOMIC DNA]</scope>
    <source>
        <strain evidence="3">KCTC 52277</strain>
    </source>
</reference>
<dbReference type="RefSeq" id="WP_248933909.1">
    <property type="nucleotide sequence ID" value="NZ_JAKILF010000001.1"/>
</dbReference>
<keyword evidence="3" id="KW-1185">Reference proteome</keyword>
<feature type="transmembrane region" description="Helical" evidence="1">
    <location>
        <begin position="12"/>
        <end position="33"/>
    </location>
</feature>
<sequence>MSFISPVDPWWLRFAIALVAFPLGGLGWAAYVWKKSEAQYAEWEKTQPPE</sequence>
<keyword evidence="1" id="KW-0472">Membrane</keyword>
<evidence type="ECO:0000313" key="2">
    <source>
        <dbReference type="EMBL" id="MFC3139979.1"/>
    </source>
</evidence>
<proteinExistence type="predicted"/>
<comment type="caution">
    <text evidence="2">The sequence shown here is derived from an EMBL/GenBank/DDBJ whole genome shotgun (WGS) entry which is preliminary data.</text>
</comment>
<dbReference type="EMBL" id="JBHRTD010000018">
    <property type="protein sequence ID" value="MFC3139979.1"/>
    <property type="molecule type" value="Genomic_DNA"/>
</dbReference>
<accession>A0ABV7GEM3</accession>
<keyword evidence="1" id="KW-0812">Transmembrane</keyword>
<organism evidence="2 3">
    <name type="scientific">Shewanella submarina</name>
    <dbReference type="NCBI Taxonomy" id="2016376"/>
    <lineage>
        <taxon>Bacteria</taxon>
        <taxon>Pseudomonadati</taxon>
        <taxon>Pseudomonadota</taxon>
        <taxon>Gammaproteobacteria</taxon>
        <taxon>Alteromonadales</taxon>
        <taxon>Shewanellaceae</taxon>
        <taxon>Shewanella</taxon>
    </lineage>
</organism>
<keyword evidence="1" id="KW-1133">Transmembrane helix</keyword>
<name>A0ABV7GEM3_9GAMM</name>
<gene>
    <name evidence="2" type="ORF">ACFOE0_17615</name>
</gene>
<evidence type="ECO:0000313" key="3">
    <source>
        <dbReference type="Proteomes" id="UP001595621"/>
    </source>
</evidence>
<protein>
    <submittedName>
        <fullName evidence="2">Uncharacterized protein</fullName>
    </submittedName>
</protein>
<evidence type="ECO:0000256" key="1">
    <source>
        <dbReference type="SAM" id="Phobius"/>
    </source>
</evidence>
<dbReference type="Proteomes" id="UP001595621">
    <property type="component" value="Unassembled WGS sequence"/>
</dbReference>